<evidence type="ECO:0000313" key="1">
    <source>
        <dbReference type="EMBL" id="RLL50332.1"/>
    </source>
</evidence>
<dbReference type="EMBL" id="RCHE01000001">
    <property type="protein sequence ID" value="RLL50332.1"/>
    <property type="molecule type" value="Genomic_DNA"/>
</dbReference>
<organism evidence="1 2">
    <name type="scientific">Acinetobacter cumulans</name>
    <dbReference type="NCBI Taxonomy" id="2136182"/>
    <lineage>
        <taxon>Bacteria</taxon>
        <taxon>Pseudomonadati</taxon>
        <taxon>Pseudomonadota</taxon>
        <taxon>Gammaproteobacteria</taxon>
        <taxon>Moraxellales</taxon>
        <taxon>Moraxellaceae</taxon>
        <taxon>Acinetobacter</taxon>
    </lineage>
</organism>
<gene>
    <name evidence="1" type="ORF">D9K79_00855</name>
</gene>
<keyword evidence="2" id="KW-1185">Reference proteome</keyword>
<reference evidence="1 2" key="1">
    <citation type="submission" date="2018-09" db="EMBL/GenBank/DDBJ databases">
        <title>The draft genome of Acinetobacter sp. strains.</title>
        <authorList>
            <person name="Qin J."/>
            <person name="Feng Y."/>
            <person name="Zong Z."/>
        </authorList>
    </citation>
    <scope>NUCLEOTIDE SEQUENCE [LARGE SCALE GENOMIC DNA]</scope>
    <source>
        <strain evidence="1 2">WCHAc060001</strain>
    </source>
</reference>
<evidence type="ECO:0008006" key="3">
    <source>
        <dbReference type="Google" id="ProtNLM"/>
    </source>
</evidence>
<protein>
    <recommendedName>
        <fullName evidence="3">Phage tail protein</fullName>
    </recommendedName>
</protein>
<comment type="caution">
    <text evidence="1">The sequence shown here is derived from an EMBL/GenBank/DDBJ whole genome shotgun (WGS) entry which is preliminary data.</text>
</comment>
<dbReference type="Proteomes" id="UP000273105">
    <property type="component" value="Unassembled WGS sequence"/>
</dbReference>
<proteinExistence type="predicted"/>
<evidence type="ECO:0000313" key="2">
    <source>
        <dbReference type="Proteomes" id="UP000273105"/>
    </source>
</evidence>
<name>A0ABX9UAS1_9GAMM</name>
<dbReference type="RefSeq" id="WP_121530683.1">
    <property type="nucleotide sequence ID" value="NZ_RCHE01000001.1"/>
</dbReference>
<sequence length="195" mass="20827">MIKSSVKSALAKDLNAEVFDVTDAGLYFPRHGIEVSGEYFDRINEGAWQCTKNLVPKAAKIDMINTWLGSKAKPAGLYLALFSGTAAPADNWTSANFAAAANEITSLTEGYTLPTRPQFTPTNAEDNTFIDNMQNTARLTIATASQLTVTGVALLTHSARGGTTGVLISATKYAAARVFQDGDTYDVGYRFAVTA</sequence>
<accession>A0ABX9UAS1</accession>